<name>A0A1R3G2J9_9ROSI</name>
<evidence type="ECO:0008006" key="4">
    <source>
        <dbReference type="Google" id="ProtNLM"/>
    </source>
</evidence>
<evidence type="ECO:0000313" key="2">
    <source>
        <dbReference type="EMBL" id="OMO52306.1"/>
    </source>
</evidence>
<dbReference type="AlphaFoldDB" id="A0A1R3G2J9"/>
<organism evidence="2 3">
    <name type="scientific">Corchorus olitorius</name>
    <dbReference type="NCBI Taxonomy" id="93759"/>
    <lineage>
        <taxon>Eukaryota</taxon>
        <taxon>Viridiplantae</taxon>
        <taxon>Streptophyta</taxon>
        <taxon>Embryophyta</taxon>
        <taxon>Tracheophyta</taxon>
        <taxon>Spermatophyta</taxon>
        <taxon>Magnoliopsida</taxon>
        <taxon>eudicotyledons</taxon>
        <taxon>Gunneridae</taxon>
        <taxon>Pentapetalae</taxon>
        <taxon>rosids</taxon>
        <taxon>malvids</taxon>
        <taxon>Malvales</taxon>
        <taxon>Malvaceae</taxon>
        <taxon>Grewioideae</taxon>
        <taxon>Apeibeae</taxon>
        <taxon>Corchorus</taxon>
    </lineage>
</organism>
<dbReference type="Proteomes" id="UP000187203">
    <property type="component" value="Unassembled WGS sequence"/>
</dbReference>
<evidence type="ECO:0000313" key="3">
    <source>
        <dbReference type="Proteomes" id="UP000187203"/>
    </source>
</evidence>
<keyword evidence="1" id="KW-0812">Transmembrane</keyword>
<evidence type="ECO:0000256" key="1">
    <source>
        <dbReference type="SAM" id="Phobius"/>
    </source>
</evidence>
<dbReference type="STRING" id="93759.A0A1R3G2J9"/>
<proteinExistence type="predicted"/>
<keyword evidence="3" id="KW-1185">Reference proteome</keyword>
<dbReference type="PANTHER" id="PTHR33919:SF11">
    <property type="entry name" value="EXPRESSED PROTEIN"/>
    <property type="match status" value="1"/>
</dbReference>
<comment type="caution">
    <text evidence="2">The sequence shown here is derived from an EMBL/GenBank/DDBJ whole genome shotgun (WGS) entry which is preliminary data.</text>
</comment>
<dbReference type="OrthoDB" id="2013913at2759"/>
<keyword evidence="1" id="KW-0472">Membrane</keyword>
<keyword evidence="1" id="KW-1133">Transmembrane helix</keyword>
<accession>A0A1R3G2J9</accession>
<protein>
    <recommendedName>
        <fullName evidence="4">NFU1 iron-sulfur cluster protein</fullName>
    </recommendedName>
</protein>
<reference evidence="3" key="1">
    <citation type="submission" date="2013-09" db="EMBL/GenBank/DDBJ databases">
        <title>Corchorus olitorius genome sequencing.</title>
        <authorList>
            <person name="Alam M."/>
            <person name="Haque M.S."/>
            <person name="Islam M.S."/>
            <person name="Emdad E.M."/>
            <person name="Islam M.M."/>
            <person name="Ahmed B."/>
            <person name="Halim A."/>
            <person name="Hossen Q.M.M."/>
            <person name="Hossain M.Z."/>
            <person name="Ahmed R."/>
            <person name="Khan M.M."/>
            <person name="Islam R."/>
            <person name="Rashid M.M."/>
            <person name="Khan S.A."/>
            <person name="Rahman M.S."/>
            <person name="Alam M."/>
            <person name="Yahiya A.S."/>
            <person name="Khan M.S."/>
            <person name="Azam M.S."/>
            <person name="Haque T."/>
            <person name="Lashkar M.Z.H."/>
            <person name="Akhand A.I."/>
            <person name="Morshed G."/>
            <person name="Roy S."/>
            <person name="Uddin K.S."/>
            <person name="Rabeya T."/>
            <person name="Hossain A.S."/>
            <person name="Chowdhury A."/>
            <person name="Snigdha A.R."/>
            <person name="Mortoza M.S."/>
            <person name="Matin S.A."/>
            <person name="Hoque S.M.E."/>
            <person name="Islam M.K."/>
            <person name="Roy D.K."/>
            <person name="Haider R."/>
            <person name="Moosa M.M."/>
            <person name="Elias S.M."/>
            <person name="Hasan A.M."/>
            <person name="Jahan S."/>
            <person name="Shafiuddin M."/>
            <person name="Mahmood N."/>
            <person name="Shommy N.S."/>
        </authorList>
    </citation>
    <scope>NUCLEOTIDE SEQUENCE [LARGE SCALE GENOMIC DNA]</scope>
    <source>
        <strain evidence="3">cv. O-4</strain>
    </source>
</reference>
<feature type="transmembrane region" description="Helical" evidence="1">
    <location>
        <begin position="62"/>
        <end position="83"/>
    </location>
</feature>
<gene>
    <name evidence="2" type="ORF">COLO4_37277</name>
</gene>
<dbReference type="EMBL" id="AWUE01023871">
    <property type="protein sequence ID" value="OMO52306.1"/>
    <property type="molecule type" value="Genomic_DNA"/>
</dbReference>
<dbReference type="PANTHER" id="PTHR33919">
    <property type="entry name" value="OS09G0127700 PROTEIN"/>
    <property type="match status" value="1"/>
</dbReference>
<sequence length="173" mass="19385">MAFRSTTGYLKQLLANRLRGTSAATYATSTKPKMKSYSPTADYGAYGQDHSKTPKKVRGDFVAVYVAIGFIALSVSLGIHTAMQELKNVPNVRVNKKRRETLPEVEDPDRVLGESEKFVKQSFFRKVAHVQENDHDYSTMRDSGHADFFAIMPKKAETLKSVGVDPKFRALDH</sequence>